<dbReference type="RefSeq" id="WP_344713235.1">
    <property type="nucleotide sequence ID" value="NZ_BAABCB010000014.1"/>
</dbReference>
<accession>A0ABP8CRY3</accession>
<dbReference type="Proteomes" id="UP001501682">
    <property type="component" value="Unassembled WGS sequence"/>
</dbReference>
<proteinExistence type="predicted"/>
<comment type="caution">
    <text evidence="1">The sequence shown here is derived from an EMBL/GenBank/DDBJ whole genome shotgun (WGS) entry which is preliminary data.</text>
</comment>
<sequence length="238" mass="27528">MKNILILGFTILLFASCGKENKPKIVHAENNGKEIPELKKDTAFIEISDLPIQIDSTDYLIHPIGDFRIEDNRGKIIYKSSGYGSNNFKISSYGGYRISGDLNNVKFQHVDSEKLSSLTENVIKIHSLSFLRKVFDNTKKQLLIYEVTDRDTNQDGKLDFSDINTLYISKINGTDFRKLTDNNKELIDWKIIESKNRLYFRTIEDINKDGEFDKKDIVHYKFVDLNSDNLKVTEYKPI</sequence>
<dbReference type="PROSITE" id="PS00018">
    <property type="entry name" value="EF_HAND_1"/>
    <property type="match status" value="1"/>
</dbReference>
<keyword evidence="2" id="KW-1185">Reference proteome</keyword>
<reference evidence="2" key="1">
    <citation type="journal article" date="2019" name="Int. J. Syst. Evol. Microbiol.">
        <title>The Global Catalogue of Microorganisms (GCM) 10K type strain sequencing project: providing services to taxonomists for standard genome sequencing and annotation.</title>
        <authorList>
            <consortium name="The Broad Institute Genomics Platform"/>
            <consortium name="The Broad Institute Genome Sequencing Center for Infectious Disease"/>
            <person name="Wu L."/>
            <person name="Ma J."/>
        </authorList>
    </citation>
    <scope>NUCLEOTIDE SEQUENCE [LARGE SCALE GENOMIC DNA]</scope>
    <source>
        <strain evidence="2">JCM 17633</strain>
    </source>
</reference>
<gene>
    <name evidence="1" type="ORF">GCM10022292_11510</name>
</gene>
<dbReference type="EMBL" id="BAABCB010000014">
    <property type="protein sequence ID" value="GAA4242220.1"/>
    <property type="molecule type" value="Genomic_DNA"/>
</dbReference>
<evidence type="ECO:0000313" key="1">
    <source>
        <dbReference type="EMBL" id="GAA4242220.1"/>
    </source>
</evidence>
<evidence type="ECO:0000313" key="2">
    <source>
        <dbReference type="Proteomes" id="UP001501682"/>
    </source>
</evidence>
<dbReference type="InterPro" id="IPR018247">
    <property type="entry name" value="EF_Hand_1_Ca_BS"/>
</dbReference>
<organism evidence="1 2">
    <name type="scientific">Winogradskyella damuponensis</name>
    <dbReference type="NCBI Taxonomy" id="943939"/>
    <lineage>
        <taxon>Bacteria</taxon>
        <taxon>Pseudomonadati</taxon>
        <taxon>Bacteroidota</taxon>
        <taxon>Flavobacteriia</taxon>
        <taxon>Flavobacteriales</taxon>
        <taxon>Flavobacteriaceae</taxon>
        <taxon>Winogradskyella</taxon>
    </lineage>
</organism>
<dbReference type="PROSITE" id="PS51257">
    <property type="entry name" value="PROKAR_LIPOPROTEIN"/>
    <property type="match status" value="1"/>
</dbReference>
<protein>
    <recommendedName>
        <fullName evidence="3">EF-hand domain-containing protein</fullName>
    </recommendedName>
</protein>
<evidence type="ECO:0008006" key="3">
    <source>
        <dbReference type="Google" id="ProtNLM"/>
    </source>
</evidence>
<name>A0ABP8CRY3_9FLAO</name>